<dbReference type="Gene3D" id="3.40.47.10">
    <property type="match status" value="1"/>
</dbReference>
<dbReference type="GO" id="GO:0003988">
    <property type="term" value="F:acetyl-CoA C-acyltransferase activity"/>
    <property type="evidence" value="ECO:0007669"/>
    <property type="project" value="UniProtKB-ARBA"/>
</dbReference>
<comment type="caution">
    <text evidence="2">The sequence shown here is derived from an EMBL/GenBank/DDBJ whole genome shotgun (WGS) entry which is preliminary data.</text>
</comment>
<evidence type="ECO:0000259" key="1">
    <source>
        <dbReference type="Pfam" id="PF22691"/>
    </source>
</evidence>
<dbReference type="AlphaFoldDB" id="A0A1S1HGJ9"/>
<evidence type="ECO:0000313" key="2">
    <source>
        <dbReference type="EMBL" id="OHT21168.1"/>
    </source>
</evidence>
<protein>
    <submittedName>
        <fullName evidence="2">Lipid-transfer protein</fullName>
    </submittedName>
</protein>
<dbReference type="EMBL" id="MIPT01000001">
    <property type="protein sequence ID" value="OHT21168.1"/>
    <property type="molecule type" value="Genomic_DNA"/>
</dbReference>
<keyword evidence="3" id="KW-1185">Reference proteome</keyword>
<dbReference type="InterPro" id="IPR055140">
    <property type="entry name" value="Thiolase_C_2"/>
</dbReference>
<dbReference type="PIRSF" id="PIRSF000429">
    <property type="entry name" value="Ac-CoA_Ac_transf"/>
    <property type="match status" value="1"/>
</dbReference>
<dbReference type="CDD" id="cd00829">
    <property type="entry name" value="SCP-x_thiolase"/>
    <property type="match status" value="1"/>
</dbReference>
<dbReference type="PANTHER" id="PTHR42870:SF1">
    <property type="entry name" value="NON-SPECIFIC LIPID-TRANSFER PROTEIN-LIKE 2"/>
    <property type="match status" value="1"/>
</dbReference>
<organism evidence="2 3">
    <name type="scientific">Edaphosphingomonas haloaromaticamans</name>
    <dbReference type="NCBI Taxonomy" id="653954"/>
    <lineage>
        <taxon>Bacteria</taxon>
        <taxon>Pseudomonadati</taxon>
        <taxon>Pseudomonadota</taxon>
        <taxon>Alphaproteobacteria</taxon>
        <taxon>Sphingomonadales</taxon>
        <taxon>Rhizorhabdaceae</taxon>
        <taxon>Edaphosphingomonas</taxon>
    </lineage>
</organism>
<reference evidence="2 3" key="1">
    <citation type="submission" date="2016-09" db="EMBL/GenBank/DDBJ databases">
        <title>Metabolic pathway, cell adaptation mechanisms and a novel monoxygenase revealed through proteogenomic-transcription analysis of a Sphingomonas haloaromaticamans strain degrading the fungicide ortho-phenylphenol.</title>
        <authorList>
            <person name="Perruchon C."/>
            <person name="Papadopoulou E.S."/>
            <person name="Rousidou C."/>
            <person name="Vasileiadis S."/>
            <person name="Tanou G."/>
            <person name="Amoutzias G."/>
            <person name="Molassiotis A."/>
            <person name="Karpouzas D.G."/>
        </authorList>
    </citation>
    <scope>NUCLEOTIDE SEQUENCE [LARGE SCALE GENOMIC DNA]</scope>
    <source>
        <strain evidence="2 3">P3</strain>
    </source>
</reference>
<dbReference type="InterPro" id="IPR016039">
    <property type="entry name" value="Thiolase-like"/>
</dbReference>
<sequence length="386" mass="42199">MMVDRNAQAAIVGIGQTEFSRNSGRSEQQLMAEAVLAALDDAGLSPKDVDGCLTFDLDNSDEVDLMRNLGVEEIKYTLRTPQGGASSVTTLVHAKKAVESGFCDVMVVWRAMNERSAYRFGQPNLNIQPSGRSSTFIEWCFPYGAQTPAVWEALSCAPYMNRYGVTSEDLGRIAVLLRSNAATNPIAWFHGKPITLEDHQNSKWIVAPWLHLLDCCQESDGGVALVIARADRARDTKNKPARILGAEYAFLKNHEIISDYYEGDLTELAVSQRVTERLTKAAGIAPRETNVAMIYDNFTPQILRQTEGFGFCGRGEAKDYIRDGHMNLDGRTPLSPNGGLMGEAYIHGMNNITEGVRQLRGTAANQVKNVETVFCASGVAGAILGL</sequence>
<dbReference type="RefSeq" id="WP_139181743.1">
    <property type="nucleotide sequence ID" value="NZ_MIPT01000001.1"/>
</dbReference>
<dbReference type="PANTHER" id="PTHR42870">
    <property type="entry name" value="ACETYL-COA C-ACETYLTRANSFERASE"/>
    <property type="match status" value="1"/>
</dbReference>
<dbReference type="InterPro" id="IPR002155">
    <property type="entry name" value="Thiolase"/>
</dbReference>
<dbReference type="Pfam" id="PF22691">
    <property type="entry name" value="Thiolase_C_1"/>
    <property type="match status" value="1"/>
</dbReference>
<feature type="domain" description="Thiolase C-terminal" evidence="1">
    <location>
        <begin position="263"/>
        <end position="375"/>
    </location>
</feature>
<name>A0A1S1HGJ9_9SPHN</name>
<dbReference type="Proteomes" id="UP000179467">
    <property type="component" value="Unassembled WGS sequence"/>
</dbReference>
<dbReference type="OrthoDB" id="9790314at2"/>
<dbReference type="SUPFAM" id="SSF53901">
    <property type="entry name" value="Thiolase-like"/>
    <property type="match status" value="2"/>
</dbReference>
<proteinExistence type="predicted"/>
<dbReference type="NCBIfam" id="NF005892">
    <property type="entry name" value="PRK07855.1"/>
    <property type="match status" value="1"/>
</dbReference>
<gene>
    <name evidence="2" type="ORF">BHE75_03173</name>
</gene>
<accession>A0A1S1HGJ9</accession>
<evidence type="ECO:0000313" key="3">
    <source>
        <dbReference type="Proteomes" id="UP000179467"/>
    </source>
</evidence>